<proteinExistence type="predicted"/>
<dbReference type="NCBIfam" id="TIGR03142">
    <property type="entry name" value="cytochro_ccmI"/>
    <property type="match status" value="1"/>
</dbReference>
<feature type="coiled-coil region" evidence="3">
    <location>
        <begin position="28"/>
        <end position="55"/>
    </location>
</feature>
<keyword evidence="4" id="KW-0812">Transmembrane</keyword>
<comment type="subcellular location">
    <subcellularLocation>
        <location evidence="1">Cell envelope</location>
    </subcellularLocation>
</comment>
<dbReference type="SUPFAM" id="SSF48452">
    <property type="entry name" value="TPR-like"/>
    <property type="match status" value="1"/>
</dbReference>
<sequence>MIWLIFALLTGAAVMAVLAPLAMRNGARDESAADVAFFEEQIAEIERERAEGRLDAPDADAAKTEAARRLLRAEAAPKARVVSSRKLALAAALAAIVVIPAVALTLYARLGHSDMPDMPLTARLDSAPDRNDLSGAVARIEQHLRAHPEDGRGFEVIAPYLLRTGRGEDAVHAYSEALRLLGATAARHAALGEARVVVAQGVVTPQARKDFEAALALDAAAPEAQYYLGVAAAQAGEKDKAIAIFSKMAADAPADAAYLKAVNAQLAILRGEASAPVVARGPSSEQGKAIAAMPADQRQEMIRGMVDRLASRLEAKGDDVEGWLKLIRAYSVLAETEKAKKAVTEARKALASRQDDVARIEALAKELNIGG</sequence>
<dbReference type="RefSeq" id="WP_124738776.1">
    <property type="nucleotide sequence ID" value="NZ_CP034086.1"/>
</dbReference>
<dbReference type="InterPro" id="IPR051263">
    <property type="entry name" value="C-type_cytochrome_biogenesis"/>
</dbReference>
<evidence type="ECO:0000256" key="2">
    <source>
        <dbReference type="ARBA" id="ARBA00022748"/>
    </source>
</evidence>
<dbReference type="PANTHER" id="PTHR47870">
    <property type="entry name" value="CYTOCHROME C-TYPE BIOGENESIS PROTEIN CCMH"/>
    <property type="match status" value="1"/>
</dbReference>
<gene>
    <name evidence="5" type="primary">ccmI</name>
    <name evidence="5" type="ORF">EHO51_10060</name>
</gene>
<evidence type="ECO:0000256" key="1">
    <source>
        <dbReference type="ARBA" id="ARBA00004196"/>
    </source>
</evidence>
<dbReference type="GO" id="GO:0005886">
    <property type="term" value="C:plasma membrane"/>
    <property type="evidence" value="ECO:0007669"/>
    <property type="project" value="TreeGrafter"/>
</dbReference>
<accession>A0A3G8M509</accession>
<keyword evidence="2" id="KW-0201">Cytochrome c-type biogenesis</keyword>
<evidence type="ECO:0000313" key="5">
    <source>
        <dbReference type="EMBL" id="AZG77049.1"/>
    </source>
</evidence>
<dbReference type="InterPro" id="IPR017560">
    <property type="entry name" value="Cyt_c_biogenesis_CcmI"/>
</dbReference>
<dbReference type="EMBL" id="CP034086">
    <property type="protein sequence ID" value="AZG77049.1"/>
    <property type="molecule type" value="Genomic_DNA"/>
</dbReference>
<evidence type="ECO:0000256" key="3">
    <source>
        <dbReference type="SAM" id="Coils"/>
    </source>
</evidence>
<dbReference type="Gene3D" id="1.25.40.10">
    <property type="entry name" value="Tetratricopeptide repeat domain"/>
    <property type="match status" value="1"/>
</dbReference>
<dbReference type="Proteomes" id="UP000273982">
    <property type="component" value="Chromosome"/>
</dbReference>
<name>A0A3G8M509_9HYPH</name>
<keyword evidence="3" id="KW-0175">Coiled coil</keyword>
<dbReference type="PANTHER" id="PTHR47870:SF1">
    <property type="entry name" value="CYTOCHROME C-TYPE BIOGENESIS PROTEIN CCMH"/>
    <property type="match status" value="1"/>
</dbReference>
<dbReference type="InterPro" id="IPR011990">
    <property type="entry name" value="TPR-like_helical_dom_sf"/>
</dbReference>
<keyword evidence="4" id="KW-0472">Membrane</keyword>
<feature type="transmembrane region" description="Helical" evidence="4">
    <location>
        <begin position="87"/>
        <end position="108"/>
    </location>
</feature>
<organism evidence="5 6">
    <name type="scientific">Methylocystis rosea</name>
    <dbReference type="NCBI Taxonomy" id="173366"/>
    <lineage>
        <taxon>Bacteria</taxon>
        <taxon>Pseudomonadati</taxon>
        <taxon>Pseudomonadota</taxon>
        <taxon>Alphaproteobacteria</taxon>
        <taxon>Hyphomicrobiales</taxon>
        <taxon>Methylocystaceae</taxon>
        <taxon>Methylocystis</taxon>
    </lineage>
</organism>
<reference evidence="5 6" key="1">
    <citation type="submission" date="2018-11" db="EMBL/GenBank/DDBJ databases">
        <title>Genome squencing of methanotrophic bacteria isolated from alkaline groundwater in Korea.</title>
        <authorList>
            <person name="Nguyen L.N."/>
        </authorList>
    </citation>
    <scope>NUCLEOTIDE SEQUENCE [LARGE SCALE GENOMIC DNA]</scope>
    <source>
        <strain evidence="5 6">GW6</strain>
    </source>
</reference>
<dbReference type="GO" id="GO:0017004">
    <property type="term" value="P:cytochrome complex assembly"/>
    <property type="evidence" value="ECO:0007669"/>
    <property type="project" value="UniProtKB-KW"/>
</dbReference>
<dbReference type="KEGG" id="mros:EHO51_10060"/>
<dbReference type="GO" id="GO:0030313">
    <property type="term" value="C:cell envelope"/>
    <property type="evidence" value="ECO:0007669"/>
    <property type="project" value="UniProtKB-SubCell"/>
</dbReference>
<evidence type="ECO:0000256" key="4">
    <source>
        <dbReference type="SAM" id="Phobius"/>
    </source>
</evidence>
<dbReference type="AlphaFoldDB" id="A0A3G8M509"/>
<protein>
    <submittedName>
        <fullName evidence="5">C-type cytochrome biogenesis protein CcmI</fullName>
    </submittedName>
</protein>
<keyword evidence="4" id="KW-1133">Transmembrane helix</keyword>
<evidence type="ECO:0000313" key="6">
    <source>
        <dbReference type="Proteomes" id="UP000273982"/>
    </source>
</evidence>